<dbReference type="Proteomes" id="UP000054279">
    <property type="component" value="Unassembled WGS sequence"/>
</dbReference>
<dbReference type="EMBL" id="KN837221">
    <property type="protein sequence ID" value="KIJ32855.1"/>
    <property type="molecule type" value="Genomic_DNA"/>
</dbReference>
<gene>
    <name evidence="1" type="ORF">M422DRAFT_265344</name>
</gene>
<name>A0A0C9V5U4_SPHS4</name>
<protein>
    <submittedName>
        <fullName evidence="1">Uncharacterized protein</fullName>
    </submittedName>
</protein>
<sequence>MVEFAVACCRSLSWLNALLRAAVPSLPPPLGPTLRAFPFLPRAPTTAAPMLHALLPCHSTMSWFCLNARIALTDQSRSRGPEMCRGAPAGFTLLPRADRVILFPILPGLFYHSAGFTFLPPADRLVLLSRLLSLRNIPQTLWPAQS</sequence>
<evidence type="ECO:0000313" key="1">
    <source>
        <dbReference type="EMBL" id="KIJ32855.1"/>
    </source>
</evidence>
<evidence type="ECO:0000313" key="2">
    <source>
        <dbReference type="Proteomes" id="UP000054279"/>
    </source>
</evidence>
<accession>A0A0C9V5U4</accession>
<keyword evidence="2" id="KW-1185">Reference proteome</keyword>
<organism evidence="1 2">
    <name type="scientific">Sphaerobolus stellatus (strain SS14)</name>
    <dbReference type="NCBI Taxonomy" id="990650"/>
    <lineage>
        <taxon>Eukaryota</taxon>
        <taxon>Fungi</taxon>
        <taxon>Dikarya</taxon>
        <taxon>Basidiomycota</taxon>
        <taxon>Agaricomycotina</taxon>
        <taxon>Agaricomycetes</taxon>
        <taxon>Phallomycetidae</taxon>
        <taxon>Geastrales</taxon>
        <taxon>Sphaerobolaceae</taxon>
        <taxon>Sphaerobolus</taxon>
    </lineage>
</organism>
<reference evidence="1 2" key="1">
    <citation type="submission" date="2014-06" db="EMBL/GenBank/DDBJ databases">
        <title>Evolutionary Origins and Diversification of the Mycorrhizal Mutualists.</title>
        <authorList>
            <consortium name="DOE Joint Genome Institute"/>
            <consortium name="Mycorrhizal Genomics Consortium"/>
            <person name="Kohler A."/>
            <person name="Kuo A."/>
            <person name="Nagy L.G."/>
            <person name="Floudas D."/>
            <person name="Copeland A."/>
            <person name="Barry K.W."/>
            <person name="Cichocki N."/>
            <person name="Veneault-Fourrey C."/>
            <person name="LaButti K."/>
            <person name="Lindquist E.A."/>
            <person name="Lipzen A."/>
            <person name="Lundell T."/>
            <person name="Morin E."/>
            <person name="Murat C."/>
            <person name="Riley R."/>
            <person name="Ohm R."/>
            <person name="Sun H."/>
            <person name="Tunlid A."/>
            <person name="Henrissat B."/>
            <person name="Grigoriev I.V."/>
            <person name="Hibbett D.S."/>
            <person name="Martin F."/>
        </authorList>
    </citation>
    <scope>NUCLEOTIDE SEQUENCE [LARGE SCALE GENOMIC DNA]</scope>
    <source>
        <strain evidence="1 2">SS14</strain>
    </source>
</reference>
<dbReference type="HOGENOM" id="CLU_1778636_0_0_1"/>
<dbReference type="AlphaFoldDB" id="A0A0C9V5U4"/>
<proteinExistence type="predicted"/>